<dbReference type="GO" id="GO:0005525">
    <property type="term" value="F:GTP binding"/>
    <property type="evidence" value="ECO:0007669"/>
    <property type="project" value="TreeGrafter"/>
</dbReference>
<protein>
    <recommendedName>
        <fullName evidence="2">NadR/Ttd14 AAA domain-containing protein</fullName>
    </recommendedName>
</protein>
<dbReference type="AlphaFoldDB" id="A0A0L0DCM7"/>
<dbReference type="Pfam" id="PF13521">
    <property type="entry name" value="AAA_28"/>
    <property type="match status" value="1"/>
</dbReference>
<name>A0A0L0DCM7_THETB</name>
<dbReference type="GeneID" id="25565157"/>
<gene>
    <name evidence="3" type="ORF">AMSG_05836</name>
</gene>
<evidence type="ECO:0000256" key="1">
    <source>
        <dbReference type="SAM" id="Phobius"/>
    </source>
</evidence>
<dbReference type="RefSeq" id="XP_013757236.1">
    <property type="nucleotide sequence ID" value="XM_013901782.1"/>
</dbReference>
<reference evidence="3 4" key="1">
    <citation type="submission" date="2010-05" db="EMBL/GenBank/DDBJ databases">
        <title>The Genome Sequence of Thecamonas trahens ATCC 50062.</title>
        <authorList>
            <consortium name="The Broad Institute Genome Sequencing Platform"/>
            <person name="Russ C."/>
            <person name="Cuomo C."/>
            <person name="Shea T."/>
            <person name="Young S.K."/>
            <person name="Zeng Q."/>
            <person name="Koehrsen M."/>
            <person name="Haas B."/>
            <person name="Borodovsky M."/>
            <person name="Guigo R."/>
            <person name="Alvarado L."/>
            <person name="Berlin A."/>
            <person name="Bochicchio J."/>
            <person name="Borenstein D."/>
            <person name="Chapman S."/>
            <person name="Chen Z."/>
            <person name="Freedman E."/>
            <person name="Gellesch M."/>
            <person name="Goldberg J."/>
            <person name="Griggs A."/>
            <person name="Gujja S."/>
            <person name="Heilman E."/>
            <person name="Heiman D."/>
            <person name="Hepburn T."/>
            <person name="Howarth C."/>
            <person name="Jen D."/>
            <person name="Larson L."/>
            <person name="Mehta T."/>
            <person name="Park D."/>
            <person name="Pearson M."/>
            <person name="Roberts A."/>
            <person name="Saif S."/>
            <person name="Shenoy N."/>
            <person name="Sisk P."/>
            <person name="Stolte C."/>
            <person name="Sykes S."/>
            <person name="Thomson T."/>
            <person name="Walk T."/>
            <person name="White J."/>
            <person name="Yandava C."/>
            <person name="Burger G."/>
            <person name="Gray M.W."/>
            <person name="Holland P.W.H."/>
            <person name="King N."/>
            <person name="Lang F.B.F."/>
            <person name="Roger A.J."/>
            <person name="Ruiz-Trillo I."/>
            <person name="Lander E."/>
            <person name="Nusbaum C."/>
        </authorList>
    </citation>
    <scope>NUCLEOTIDE SEQUENCE [LARGE SCALE GENOMIC DNA]</scope>
    <source>
        <strain evidence="3 4">ATCC 50062</strain>
    </source>
</reference>
<dbReference type="PANTHER" id="PTHR34932:SF1">
    <property type="entry name" value="TRPL TRANSLOCATION DEFECT PROTEIN 14"/>
    <property type="match status" value="1"/>
</dbReference>
<accession>A0A0L0DCM7</accession>
<feature type="transmembrane region" description="Helical" evidence="1">
    <location>
        <begin position="12"/>
        <end position="36"/>
    </location>
</feature>
<evidence type="ECO:0000259" key="2">
    <source>
        <dbReference type="Pfam" id="PF13521"/>
    </source>
</evidence>
<dbReference type="Proteomes" id="UP000054408">
    <property type="component" value="Unassembled WGS sequence"/>
</dbReference>
<dbReference type="InterPro" id="IPR038727">
    <property type="entry name" value="NadR/Ttd14_AAA_dom"/>
</dbReference>
<dbReference type="InterPro" id="IPR053227">
    <property type="entry name" value="TRPL-trafficking_regulator"/>
</dbReference>
<dbReference type="GO" id="GO:0035091">
    <property type="term" value="F:phosphatidylinositol binding"/>
    <property type="evidence" value="ECO:0007669"/>
    <property type="project" value="TreeGrafter"/>
</dbReference>
<dbReference type="Gene3D" id="2.40.320.10">
    <property type="entry name" value="Hypothetical Protein Pfu-838710-001"/>
    <property type="match status" value="1"/>
</dbReference>
<dbReference type="SUPFAM" id="SSF55154">
    <property type="entry name" value="CYTH-like phosphatases"/>
    <property type="match status" value="1"/>
</dbReference>
<sequence>MSSLGTKPWVMFAAGVGMGSAVAVLGAVAYATTVGVRRRGRVRFRDDGEEKDEAPRVGEVLLGAGEGGEVATPPEMEQIIVNEVRPKTPRVLDSPTTGRLHVLEPQAALEELANVPTKAPPVHRVVLTGGPGGGKTSSLKRLTEHFTALGFRVYSVPEVATLLWSGGVKVSDLNSDLAVYQFQDTLLKMIIALEDGYYSLAVASGQKSIIFCDRGAMDARAYMSASLWQAMMDENNWSNVAIRDRYTVVVHLVTAAIGAEEHYEYGPGTPRQEPPEVARELDRKIRMAWLGHPYLVVVENSSKQFERKLKRVVDVVAKRVAGKIESKYHKRKFLLSFSPPESIFYQRGIPFEDFQVHQHYLVSDGPEVQAIRKRGQYGSYTYTHIIKENNVETRYTLTGRQYVSMLARRDPSRVPIHQTRRYFMWKDRMFHVDCFRSPKAIRSVIFLQTYVSDAEPESSVPVPEWIEDAREVTGDPRYTMYHYSIAAHGIADIINSLDLPPNRHMPEDFDFDYDGEDDELDSAAALRVQLNQ</sequence>
<keyword evidence="4" id="KW-1185">Reference proteome</keyword>
<dbReference type="InterPro" id="IPR027417">
    <property type="entry name" value="P-loop_NTPase"/>
</dbReference>
<dbReference type="OMA" id="DPCHPRC"/>
<keyword evidence="1" id="KW-1133">Transmembrane helix</keyword>
<dbReference type="InterPro" id="IPR033469">
    <property type="entry name" value="CYTH-like_dom_sf"/>
</dbReference>
<dbReference type="GO" id="GO:0070300">
    <property type="term" value="F:phosphatidic acid binding"/>
    <property type="evidence" value="ECO:0007669"/>
    <property type="project" value="TreeGrafter"/>
</dbReference>
<evidence type="ECO:0000313" key="4">
    <source>
        <dbReference type="Proteomes" id="UP000054408"/>
    </source>
</evidence>
<keyword evidence="1" id="KW-0812">Transmembrane</keyword>
<dbReference type="eggNOG" id="ENOG502QVQD">
    <property type="taxonomic scope" value="Eukaryota"/>
</dbReference>
<dbReference type="Gene3D" id="3.40.50.300">
    <property type="entry name" value="P-loop containing nucleotide triphosphate hydrolases"/>
    <property type="match status" value="1"/>
</dbReference>
<dbReference type="SUPFAM" id="SSF52540">
    <property type="entry name" value="P-loop containing nucleoside triphosphate hydrolases"/>
    <property type="match status" value="1"/>
</dbReference>
<proteinExistence type="predicted"/>
<evidence type="ECO:0000313" key="3">
    <source>
        <dbReference type="EMBL" id="KNC50072.1"/>
    </source>
</evidence>
<feature type="domain" description="NadR/Ttd14 AAA" evidence="2">
    <location>
        <begin position="124"/>
        <end position="302"/>
    </location>
</feature>
<dbReference type="EMBL" id="GL349459">
    <property type="protein sequence ID" value="KNC50072.1"/>
    <property type="molecule type" value="Genomic_DNA"/>
</dbReference>
<organism evidence="3 4">
    <name type="scientific">Thecamonas trahens ATCC 50062</name>
    <dbReference type="NCBI Taxonomy" id="461836"/>
    <lineage>
        <taxon>Eukaryota</taxon>
        <taxon>Apusozoa</taxon>
        <taxon>Apusomonadida</taxon>
        <taxon>Apusomonadidae</taxon>
        <taxon>Thecamonas</taxon>
    </lineage>
</organism>
<dbReference type="OrthoDB" id="6375174at2759"/>
<dbReference type="PANTHER" id="PTHR34932">
    <property type="entry name" value="TRPL TRANSLOCATION DEFECT PROTEIN 14"/>
    <property type="match status" value="1"/>
</dbReference>
<keyword evidence="1" id="KW-0472">Membrane</keyword>